<evidence type="ECO:0000256" key="9">
    <source>
        <dbReference type="ARBA" id="ARBA00048679"/>
    </source>
</evidence>
<evidence type="ECO:0000256" key="5">
    <source>
        <dbReference type="ARBA" id="ARBA00022777"/>
    </source>
</evidence>
<keyword evidence="14" id="KW-1185">Reference proteome</keyword>
<feature type="compositionally biased region" description="Polar residues" evidence="11">
    <location>
        <begin position="512"/>
        <end position="531"/>
    </location>
</feature>
<evidence type="ECO:0000256" key="6">
    <source>
        <dbReference type="ARBA" id="ARBA00022840"/>
    </source>
</evidence>
<dbReference type="GO" id="GO:0004674">
    <property type="term" value="F:protein serine/threonine kinase activity"/>
    <property type="evidence" value="ECO:0007669"/>
    <property type="project" value="UniProtKB-KW"/>
</dbReference>
<evidence type="ECO:0000259" key="12">
    <source>
        <dbReference type="PROSITE" id="PS50011"/>
    </source>
</evidence>
<feature type="binding site" evidence="10">
    <location>
        <position position="174"/>
    </location>
    <ligand>
        <name>ATP</name>
        <dbReference type="ChEBI" id="CHEBI:30616"/>
    </ligand>
</feature>
<dbReference type="PANTHER" id="PTHR11042:SF138">
    <property type="entry name" value="SERINE_THREONINE-PROTEIN KINASE IKS1-RELATED"/>
    <property type="match status" value="1"/>
</dbReference>
<feature type="region of interest" description="Disordered" evidence="11">
    <location>
        <begin position="1"/>
        <end position="43"/>
    </location>
</feature>
<dbReference type="AlphaFoldDB" id="A0A1Y2HS87"/>
<feature type="domain" description="Protein kinase" evidence="12">
    <location>
        <begin position="141"/>
        <end position="502"/>
    </location>
</feature>
<gene>
    <name evidence="13" type="ORF">BCR44DRAFT_1460313</name>
</gene>
<keyword evidence="2" id="KW-0723">Serine/threonine-protein kinase</keyword>
<dbReference type="SUPFAM" id="SSF56112">
    <property type="entry name" value="Protein kinase-like (PK-like)"/>
    <property type="match status" value="1"/>
</dbReference>
<dbReference type="PROSITE" id="PS50011">
    <property type="entry name" value="PROTEIN_KINASE_DOM"/>
    <property type="match status" value="1"/>
</dbReference>
<comment type="catalytic activity">
    <reaction evidence="9">
        <text>L-seryl-[protein] + ATP = O-phospho-L-seryl-[protein] + ADP + H(+)</text>
        <dbReference type="Rhea" id="RHEA:17989"/>
        <dbReference type="Rhea" id="RHEA-COMP:9863"/>
        <dbReference type="Rhea" id="RHEA-COMP:11604"/>
        <dbReference type="ChEBI" id="CHEBI:15378"/>
        <dbReference type="ChEBI" id="CHEBI:29999"/>
        <dbReference type="ChEBI" id="CHEBI:30616"/>
        <dbReference type="ChEBI" id="CHEBI:83421"/>
        <dbReference type="ChEBI" id="CHEBI:456216"/>
        <dbReference type="EC" id="2.7.11.1"/>
    </reaction>
</comment>
<dbReference type="PROSITE" id="PS00108">
    <property type="entry name" value="PROTEIN_KINASE_ST"/>
    <property type="match status" value="1"/>
</dbReference>
<sequence>MAASQFGSDEQDDGELDDPMEIDQVNLDSSPGSATSTGVGGGQIVPVVAMPTYQDRDYFRLLANVHSTYPIASTASLASSPPESPNRTSSPDPFSTPSIVADHRHPPNANSNTSAASTTPTSPTPGVNATSFNQGYYSRFFHELGKLGRGAHGAVYLCRHVLDDIPLGEYAIKKVAVGNNHPWLSRLLREVTLLERLRHPNIIAYKHAWLEHAQHSTFGPLVPSLFILMERANGGNLEDFLLPEGEEAPEPAAAAGGGKAAAVKARKRAARVSALPKLPAAWAEIGTEGGWAVGQHGRIVRVLGTKSVVKLVLGVARGLEHLHKLGVVHRDLKPPNILLSWESDQGIPAGATGAAEGTSPAAEAGQDDGVVPQDSLEPGAVPPTNKIPIPLIADFGEFDVISNPTAPTAQATQAPLISLHPNVSSATPSLAASSPHTRPRPTCVAREILSCNPTSLVGEMAAGVNPQRVPKAFMALIAQCLSKEPGQRPTAGKVVHVLERILAHVEGASGTPVETQSTRRGRSNTYAASGTRSASARKTTWDFGDLQPAADGSETTLRNRTHVRYPPAAHAYGPSLPLLPTYRSSLLQRLFKLRFHSQRFRRQLPLLHQHHSTLGLLPARVLRKSQRSWRSRRRCPPTFRSH</sequence>
<keyword evidence="5 13" id="KW-0418">Kinase</keyword>
<evidence type="ECO:0000256" key="10">
    <source>
        <dbReference type="PROSITE-ProRule" id="PRU10141"/>
    </source>
</evidence>
<dbReference type="EMBL" id="MCFL01000016">
    <property type="protein sequence ID" value="ORZ36583.1"/>
    <property type="molecule type" value="Genomic_DNA"/>
</dbReference>
<dbReference type="PANTHER" id="PTHR11042">
    <property type="entry name" value="EUKARYOTIC TRANSLATION INITIATION FACTOR 2-ALPHA KINASE EIF2-ALPHA KINASE -RELATED"/>
    <property type="match status" value="1"/>
</dbReference>
<keyword evidence="3" id="KW-0808">Transferase</keyword>
<evidence type="ECO:0000256" key="8">
    <source>
        <dbReference type="ARBA" id="ARBA00047899"/>
    </source>
</evidence>
<evidence type="ECO:0000256" key="7">
    <source>
        <dbReference type="ARBA" id="ARBA00037982"/>
    </source>
</evidence>
<feature type="region of interest" description="Disordered" evidence="11">
    <location>
        <begin position="75"/>
        <end position="127"/>
    </location>
</feature>
<reference evidence="13 14" key="1">
    <citation type="submission" date="2016-07" db="EMBL/GenBank/DDBJ databases">
        <title>Pervasive Adenine N6-methylation of Active Genes in Fungi.</title>
        <authorList>
            <consortium name="DOE Joint Genome Institute"/>
            <person name="Mondo S.J."/>
            <person name="Dannebaum R.O."/>
            <person name="Kuo R.C."/>
            <person name="Labutti K."/>
            <person name="Haridas S."/>
            <person name="Kuo A."/>
            <person name="Salamov A."/>
            <person name="Ahrendt S.R."/>
            <person name="Lipzen A."/>
            <person name="Sullivan W."/>
            <person name="Andreopoulos W.B."/>
            <person name="Clum A."/>
            <person name="Lindquist E."/>
            <person name="Daum C."/>
            <person name="Ramamoorthy G.K."/>
            <person name="Gryganskyi A."/>
            <person name="Culley D."/>
            <person name="Magnuson J.K."/>
            <person name="James T.Y."/>
            <person name="O'Malley M.A."/>
            <person name="Stajich J.E."/>
            <person name="Spatafora J.W."/>
            <person name="Visel A."/>
            <person name="Grigoriev I.V."/>
        </authorList>
    </citation>
    <scope>NUCLEOTIDE SEQUENCE [LARGE SCALE GENOMIC DNA]</scope>
    <source>
        <strain evidence="13 14">PL171</strain>
    </source>
</reference>
<comment type="catalytic activity">
    <reaction evidence="8">
        <text>L-threonyl-[protein] + ATP = O-phospho-L-threonyl-[protein] + ADP + H(+)</text>
        <dbReference type="Rhea" id="RHEA:46608"/>
        <dbReference type="Rhea" id="RHEA-COMP:11060"/>
        <dbReference type="Rhea" id="RHEA-COMP:11605"/>
        <dbReference type="ChEBI" id="CHEBI:15378"/>
        <dbReference type="ChEBI" id="CHEBI:30013"/>
        <dbReference type="ChEBI" id="CHEBI:30616"/>
        <dbReference type="ChEBI" id="CHEBI:61977"/>
        <dbReference type="ChEBI" id="CHEBI:456216"/>
        <dbReference type="EC" id="2.7.11.1"/>
    </reaction>
</comment>
<accession>A0A1Y2HS87</accession>
<feature type="compositionally biased region" description="Polar residues" evidence="11">
    <location>
        <begin position="26"/>
        <end position="37"/>
    </location>
</feature>
<dbReference type="InterPro" id="IPR008271">
    <property type="entry name" value="Ser/Thr_kinase_AS"/>
</dbReference>
<evidence type="ECO:0000313" key="14">
    <source>
        <dbReference type="Proteomes" id="UP000193411"/>
    </source>
</evidence>
<comment type="caution">
    <text evidence="13">The sequence shown here is derived from an EMBL/GenBank/DDBJ whole genome shotgun (WGS) entry which is preliminary data.</text>
</comment>
<evidence type="ECO:0000256" key="2">
    <source>
        <dbReference type="ARBA" id="ARBA00022527"/>
    </source>
</evidence>
<dbReference type="FunFam" id="3.30.200.20:FF:000306">
    <property type="entry name" value="IKS protein kinase"/>
    <property type="match status" value="1"/>
</dbReference>
<dbReference type="PROSITE" id="PS00107">
    <property type="entry name" value="PROTEIN_KINASE_ATP"/>
    <property type="match status" value="1"/>
</dbReference>
<dbReference type="InterPro" id="IPR050339">
    <property type="entry name" value="CC_SR_Kinase"/>
</dbReference>
<dbReference type="InterPro" id="IPR011009">
    <property type="entry name" value="Kinase-like_dom_sf"/>
</dbReference>
<dbReference type="InterPro" id="IPR001245">
    <property type="entry name" value="Ser-Thr/Tyr_kinase_cat_dom"/>
</dbReference>
<dbReference type="GO" id="GO:0005634">
    <property type="term" value="C:nucleus"/>
    <property type="evidence" value="ECO:0007669"/>
    <property type="project" value="TreeGrafter"/>
</dbReference>
<feature type="region of interest" description="Disordered" evidence="11">
    <location>
        <begin position="509"/>
        <end position="531"/>
    </location>
</feature>
<evidence type="ECO:0000256" key="11">
    <source>
        <dbReference type="SAM" id="MobiDB-lite"/>
    </source>
</evidence>
<feature type="region of interest" description="Disordered" evidence="11">
    <location>
        <begin position="348"/>
        <end position="384"/>
    </location>
</feature>
<keyword evidence="6 10" id="KW-0067">ATP-binding</keyword>
<proteinExistence type="inferred from homology"/>
<dbReference type="Gene3D" id="3.30.200.20">
    <property type="entry name" value="Phosphorylase Kinase, domain 1"/>
    <property type="match status" value="1"/>
</dbReference>
<keyword evidence="4 10" id="KW-0547">Nucleotide-binding</keyword>
<dbReference type="Pfam" id="PF07714">
    <property type="entry name" value="PK_Tyr_Ser-Thr"/>
    <property type="match status" value="1"/>
</dbReference>
<evidence type="ECO:0000256" key="4">
    <source>
        <dbReference type="ARBA" id="ARBA00022741"/>
    </source>
</evidence>
<comment type="similarity">
    <text evidence="7">Belongs to the protein kinase superfamily. Ser/Thr protein kinase family. GCN2 subfamily.</text>
</comment>
<evidence type="ECO:0000256" key="1">
    <source>
        <dbReference type="ARBA" id="ARBA00012513"/>
    </source>
</evidence>
<protein>
    <recommendedName>
        <fullName evidence="1">non-specific serine/threonine protein kinase</fullName>
        <ecNumber evidence="1">2.7.11.1</ecNumber>
    </recommendedName>
</protein>
<evidence type="ECO:0000313" key="13">
    <source>
        <dbReference type="EMBL" id="ORZ36583.1"/>
    </source>
</evidence>
<dbReference type="InterPro" id="IPR000719">
    <property type="entry name" value="Prot_kinase_dom"/>
</dbReference>
<dbReference type="GO" id="GO:0005737">
    <property type="term" value="C:cytoplasm"/>
    <property type="evidence" value="ECO:0007669"/>
    <property type="project" value="TreeGrafter"/>
</dbReference>
<dbReference type="STRING" id="765915.A0A1Y2HS87"/>
<feature type="compositionally biased region" description="Low complexity" evidence="11">
    <location>
        <begin position="107"/>
        <end position="125"/>
    </location>
</feature>
<dbReference type="EC" id="2.7.11.1" evidence="1"/>
<feature type="compositionally biased region" description="Polar residues" evidence="11">
    <location>
        <begin position="75"/>
        <end position="98"/>
    </location>
</feature>
<dbReference type="InterPro" id="IPR017441">
    <property type="entry name" value="Protein_kinase_ATP_BS"/>
</dbReference>
<organism evidence="13 14">
    <name type="scientific">Catenaria anguillulae PL171</name>
    <dbReference type="NCBI Taxonomy" id="765915"/>
    <lineage>
        <taxon>Eukaryota</taxon>
        <taxon>Fungi</taxon>
        <taxon>Fungi incertae sedis</taxon>
        <taxon>Blastocladiomycota</taxon>
        <taxon>Blastocladiomycetes</taxon>
        <taxon>Blastocladiales</taxon>
        <taxon>Catenariaceae</taxon>
        <taxon>Catenaria</taxon>
    </lineage>
</organism>
<evidence type="ECO:0000256" key="3">
    <source>
        <dbReference type="ARBA" id="ARBA00022679"/>
    </source>
</evidence>
<feature type="compositionally biased region" description="Acidic residues" evidence="11">
    <location>
        <begin position="9"/>
        <end position="21"/>
    </location>
</feature>
<dbReference type="GO" id="GO:0005524">
    <property type="term" value="F:ATP binding"/>
    <property type="evidence" value="ECO:0007669"/>
    <property type="project" value="UniProtKB-UniRule"/>
</dbReference>
<dbReference type="SMART" id="SM00220">
    <property type="entry name" value="S_TKc"/>
    <property type="match status" value="1"/>
</dbReference>
<dbReference type="OrthoDB" id="1405469at2759"/>
<name>A0A1Y2HS87_9FUNG</name>
<dbReference type="Proteomes" id="UP000193411">
    <property type="component" value="Unassembled WGS sequence"/>
</dbReference>
<dbReference type="Gene3D" id="1.10.510.10">
    <property type="entry name" value="Transferase(Phosphotransferase) domain 1"/>
    <property type="match status" value="1"/>
</dbReference>